<dbReference type="EMBL" id="JBHSTT010000006">
    <property type="protein sequence ID" value="MFC6387914.1"/>
    <property type="molecule type" value="Genomic_DNA"/>
</dbReference>
<reference evidence="3" key="1">
    <citation type="journal article" date="2019" name="Int. J. Syst. Evol. Microbiol.">
        <title>The Global Catalogue of Microorganisms (GCM) 10K type strain sequencing project: providing services to taxonomists for standard genome sequencing and annotation.</title>
        <authorList>
            <consortium name="The Broad Institute Genomics Platform"/>
            <consortium name="The Broad Institute Genome Sequencing Center for Infectious Disease"/>
            <person name="Wu L."/>
            <person name="Ma J."/>
        </authorList>
    </citation>
    <scope>NUCLEOTIDE SEQUENCE [LARGE SCALE GENOMIC DNA]</scope>
    <source>
        <strain evidence="3">CCUG 36916</strain>
    </source>
</reference>
<dbReference type="Proteomes" id="UP001596237">
    <property type="component" value="Unassembled WGS sequence"/>
</dbReference>
<dbReference type="RefSeq" id="WP_246482131.1">
    <property type="nucleotide sequence ID" value="NZ_JBHSTT010000006.1"/>
</dbReference>
<gene>
    <name evidence="2" type="ORF">ACFQDP_00890</name>
</gene>
<feature type="compositionally biased region" description="Basic and acidic residues" evidence="1">
    <location>
        <begin position="106"/>
        <end position="127"/>
    </location>
</feature>
<protein>
    <recommendedName>
        <fullName evidence="4">DUF4148 domain-containing protein</fullName>
    </recommendedName>
</protein>
<accession>A0ABW1WJQ4</accession>
<feature type="region of interest" description="Disordered" evidence="1">
    <location>
        <begin position="101"/>
        <end position="136"/>
    </location>
</feature>
<name>A0ABW1WJQ4_9HYPH</name>
<organism evidence="2 3">
    <name type="scientific">Methylorubrum zatmanii</name>
    <dbReference type="NCBI Taxonomy" id="29429"/>
    <lineage>
        <taxon>Bacteria</taxon>
        <taxon>Pseudomonadati</taxon>
        <taxon>Pseudomonadota</taxon>
        <taxon>Alphaproteobacteria</taxon>
        <taxon>Hyphomicrobiales</taxon>
        <taxon>Methylobacteriaceae</taxon>
        <taxon>Methylorubrum</taxon>
    </lineage>
</organism>
<evidence type="ECO:0000313" key="3">
    <source>
        <dbReference type="Proteomes" id="UP001596237"/>
    </source>
</evidence>
<keyword evidence="3" id="KW-1185">Reference proteome</keyword>
<comment type="caution">
    <text evidence="2">The sequence shown here is derived from an EMBL/GenBank/DDBJ whole genome shotgun (WGS) entry which is preliminary data.</text>
</comment>
<evidence type="ECO:0008006" key="4">
    <source>
        <dbReference type="Google" id="ProtNLM"/>
    </source>
</evidence>
<evidence type="ECO:0000313" key="2">
    <source>
        <dbReference type="EMBL" id="MFC6387914.1"/>
    </source>
</evidence>
<evidence type="ECO:0000256" key="1">
    <source>
        <dbReference type="SAM" id="MobiDB-lite"/>
    </source>
</evidence>
<proteinExistence type="predicted"/>
<sequence length="136" mass="13911">MTVSHAVRVIALHGLALRGIVLPRIALAVPLFAVAASVGGCSSDVNPLKSAFVEAGYGPKAVDAPDFVAKSRKGDADYMPVGESAPRRAIRARNAAGQSALQAELEGARSRNEVKGRAAEGAAKDAAKGLTPNPVQ</sequence>